<dbReference type="Gene3D" id="1.25.40.20">
    <property type="entry name" value="Ankyrin repeat-containing domain"/>
    <property type="match status" value="2"/>
</dbReference>
<dbReference type="PROSITE" id="PS50297">
    <property type="entry name" value="ANK_REP_REGION"/>
    <property type="match status" value="2"/>
</dbReference>
<protein>
    <submittedName>
        <fullName evidence="4">Uncharacterized protein</fullName>
    </submittedName>
</protein>
<dbReference type="SMART" id="SM00248">
    <property type="entry name" value="ANK"/>
    <property type="match status" value="3"/>
</dbReference>
<gene>
    <name evidence="4" type="ORF">EB796_017981</name>
</gene>
<evidence type="ECO:0000313" key="5">
    <source>
        <dbReference type="Proteomes" id="UP000593567"/>
    </source>
</evidence>
<dbReference type="Pfam" id="PF12796">
    <property type="entry name" value="Ank_2"/>
    <property type="match status" value="1"/>
</dbReference>
<name>A0A7J7JCB8_BUGNE</name>
<dbReference type="PANTHER" id="PTHR24171">
    <property type="entry name" value="ANKYRIN REPEAT DOMAIN-CONTAINING PROTEIN 39-RELATED"/>
    <property type="match status" value="1"/>
</dbReference>
<organism evidence="4 5">
    <name type="scientific">Bugula neritina</name>
    <name type="common">Brown bryozoan</name>
    <name type="synonym">Sertularia neritina</name>
    <dbReference type="NCBI Taxonomy" id="10212"/>
    <lineage>
        <taxon>Eukaryota</taxon>
        <taxon>Metazoa</taxon>
        <taxon>Spiralia</taxon>
        <taxon>Lophotrochozoa</taxon>
        <taxon>Bryozoa</taxon>
        <taxon>Gymnolaemata</taxon>
        <taxon>Cheilostomatida</taxon>
        <taxon>Flustrina</taxon>
        <taxon>Buguloidea</taxon>
        <taxon>Bugulidae</taxon>
        <taxon>Bugula</taxon>
    </lineage>
</organism>
<dbReference type="PROSITE" id="PS50088">
    <property type="entry name" value="ANK_REPEAT"/>
    <property type="match status" value="2"/>
</dbReference>
<dbReference type="OrthoDB" id="6222060at2759"/>
<dbReference type="GO" id="GO:0070531">
    <property type="term" value="C:BRCA1-A complex"/>
    <property type="evidence" value="ECO:0007669"/>
    <property type="project" value="TreeGrafter"/>
</dbReference>
<sequence length="461" mass="50820">MQPIKAETIYKTRPFHDANDSSQIDIHQQLQGQPATASIIKNIIRLNNDQRCFRQLGHCCSHRKSRCNSNVVKTVKKCEENDEGIGLTLNNLFRSECCEFGTILHLAVHERSKDSVRTLLTLGAYPSCKNEAGVTALESATDAEIVAVFNEQLLHCIAQKDLARVEEYLDAGCDVNCVDSSRTRNTPLHWAASYGSPEILQVLIEDGGNTNAQNADGITPLHDAVQRKDQSIIKMLLDCNADVSLAAHSGKLAGKSPLDIADDTVYSMLTYQSPSDSQNVAPQRHADELSALVTKLEEQSAATSHVYDEIGVESSNGTASGEGDTTVADLSPIEQQLKLLWPTPQKLTIHPERGEFRAKDRIVIAAVSGPEPGIVHEMLNVWRAKRQSFLDLNIEFLMETIAYQTTPAIISFDIPSIVCQVDQNLFKTSSSYKLTILKNQIRVVASDWVDSTMPPQLSYSC</sequence>
<dbReference type="GO" id="GO:0004842">
    <property type="term" value="F:ubiquitin-protein transferase activity"/>
    <property type="evidence" value="ECO:0007669"/>
    <property type="project" value="TreeGrafter"/>
</dbReference>
<dbReference type="GO" id="GO:0085020">
    <property type="term" value="P:protein K6-linked ubiquitination"/>
    <property type="evidence" value="ECO:0007669"/>
    <property type="project" value="TreeGrafter"/>
</dbReference>
<reference evidence="4" key="1">
    <citation type="submission" date="2020-06" db="EMBL/GenBank/DDBJ databases">
        <title>Draft genome of Bugula neritina, a colonial animal packing powerful symbionts and potential medicines.</title>
        <authorList>
            <person name="Rayko M."/>
        </authorList>
    </citation>
    <scope>NUCLEOTIDE SEQUENCE [LARGE SCALE GENOMIC DNA]</scope>
    <source>
        <strain evidence="4">Kwan_BN1</strain>
    </source>
</reference>
<dbReference type="AlphaFoldDB" id="A0A7J7JCB8"/>
<proteinExistence type="predicted"/>
<evidence type="ECO:0000256" key="2">
    <source>
        <dbReference type="ARBA" id="ARBA00023043"/>
    </source>
</evidence>
<dbReference type="GO" id="GO:0031436">
    <property type="term" value="C:BRCA1-BARD1 complex"/>
    <property type="evidence" value="ECO:0007669"/>
    <property type="project" value="TreeGrafter"/>
</dbReference>
<dbReference type="PANTHER" id="PTHR24171:SF8">
    <property type="entry name" value="BRCA1-ASSOCIATED RING DOMAIN PROTEIN 1"/>
    <property type="match status" value="1"/>
</dbReference>
<dbReference type="InterPro" id="IPR002110">
    <property type="entry name" value="Ankyrin_rpt"/>
</dbReference>
<evidence type="ECO:0000313" key="4">
    <source>
        <dbReference type="EMBL" id="KAF6023715.1"/>
    </source>
</evidence>
<feature type="repeat" description="ANK" evidence="3">
    <location>
        <begin position="216"/>
        <end position="248"/>
    </location>
</feature>
<accession>A0A7J7JCB8</accession>
<dbReference type="Proteomes" id="UP000593567">
    <property type="component" value="Unassembled WGS sequence"/>
</dbReference>
<evidence type="ECO:0000256" key="3">
    <source>
        <dbReference type="PROSITE-ProRule" id="PRU00023"/>
    </source>
</evidence>
<dbReference type="InterPro" id="IPR036770">
    <property type="entry name" value="Ankyrin_rpt-contain_sf"/>
</dbReference>
<evidence type="ECO:0000256" key="1">
    <source>
        <dbReference type="ARBA" id="ARBA00022737"/>
    </source>
</evidence>
<dbReference type="SUPFAM" id="SSF48403">
    <property type="entry name" value="Ankyrin repeat"/>
    <property type="match status" value="1"/>
</dbReference>
<comment type="caution">
    <text evidence="4">The sequence shown here is derived from an EMBL/GenBank/DDBJ whole genome shotgun (WGS) entry which is preliminary data.</text>
</comment>
<keyword evidence="5" id="KW-1185">Reference proteome</keyword>
<keyword evidence="2 3" id="KW-0040">ANK repeat</keyword>
<keyword evidence="1" id="KW-0677">Repeat</keyword>
<feature type="repeat" description="ANK" evidence="3">
    <location>
        <begin position="183"/>
        <end position="215"/>
    </location>
</feature>
<dbReference type="EMBL" id="VXIV02002674">
    <property type="protein sequence ID" value="KAF6023715.1"/>
    <property type="molecule type" value="Genomic_DNA"/>
</dbReference>